<name>A0A2P6PWM9_ROSCH</name>
<dbReference type="GO" id="GO:0005774">
    <property type="term" value="C:vacuolar membrane"/>
    <property type="evidence" value="ECO:0007669"/>
    <property type="project" value="TreeGrafter"/>
</dbReference>
<dbReference type="GO" id="GO:0035494">
    <property type="term" value="P:SNARE complex disassembly"/>
    <property type="evidence" value="ECO:0007669"/>
    <property type="project" value="TreeGrafter"/>
</dbReference>
<evidence type="ECO:0000256" key="2">
    <source>
        <dbReference type="ARBA" id="ARBA00022448"/>
    </source>
</evidence>
<keyword evidence="3" id="KW-0653">Protein transport</keyword>
<dbReference type="InterPro" id="IPR011990">
    <property type="entry name" value="TPR-like_helical_dom_sf"/>
</dbReference>
<dbReference type="PANTHER" id="PTHR13768:SF8">
    <property type="entry name" value="ALPHA-SOLUBLE NSF ATTACHMENT PROTEIN"/>
    <property type="match status" value="1"/>
</dbReference>
<dbReference type="SUPFAM" id="SSF48452">
    <property type="entry name" value="TPR-like"/>
    <property type="match status" value="1"/>
</dbReference>
<sequence length="110" mass="12611">MHFFEKAAELFQNKELTVSANQCYQKAAQLAAQIEQYSMAIEIFKKIATRSLSHSLLMDEAQRHLFNAGICRLCQGDDVVAMDMSVMRYVDMYPIFLIHGRLGVQILDLH</sequence>
<dbReference type="PRINTS" id="PR00448">
    <property type="entry name" value="NSFATTACHMNT"/>
</dbReference>
<proteinExistence type="inferred from homology"/>
<dbReference type="GO" id="GO:0019905">
    <property type="term" value="F:syntaxin binding"/>
    <property type="evidence" value="ECO:0007669"/>
    <property type="project" value="TreeGrafter"/>
</dbReference>
<keyword evidence="5" id="KW-1185">Reference proteome</keyword>
<dbReference type="Proteomes" id="UP000238479">
    <property type="component" value="Chromosome 6"/>
</dbReference>
<dbReference type="GO" id="GO:0031201">
    <property type="term" value="C:SNARE complex"/>
    <property type="evidence" value="ECO:0007669"/>
    <property type="project" value="TreeGrafter"/>
</dbReference>
<dbReference type="GO" id="GO:0006886">
    <property type="term" value="P:intracellular protein transport"/>
    <property type="evidence" value="ECO:0007669"/>
    <property type="project" value="InterPro"/>
</dbReference>
<dbReference type="Pfam" id="PF14938">
    <property type="entry name" value="SNAP"/>
    <property type="match status" value="1"/>
</dbReference>
<dbReference type="EMBL" id="PDCK01000044">
    <property type="protein sequence ID" value="PRQ26348.1"/>
    <property type="molecule type" value="Genomic_DNA"/>
</dbReference>
<dbReference type="AlphaFoldDB" id="A0A2P6PWM9"/>
<organism evidence="4 5">
    <name type="scientific">Rosa chinensis</name>
    <name type="common">China rose</name>
    <dbReference type="NCBI Taxonomy" id="74649"/>
    <lineage>
        <taxon>Eukaryota</taxon>
        <taxon>Viridiplantae</taxon>
        <taxon>Streptophyta</taxon>
        <taxon>Embryophyta</taxon>
        <taxon>Tracheophyta</taxon>
        <taxon>Spermatophyta</taxon>
        <taxon>Magnoliopsida</taxon>
        <taxon>eudicotyledons</taxon>
        <taxon>Gunneridae</taxon>
        <taxon>Pentapetalae</taxon>
        <taxon>rosids</taxon>
        <taxon>fabids</taxon>
        <taxon>Rosales</taxon>
        <taxon>Rosaceae</taxon>
        <taxon>Rosoideae</taxon>
        <taxon>Rosoideae incertae sedis</taxon>
        <taxon>Rosa</taxon>
    </lineage>
</organism>
<reference evidence="4 5" key="1">
    <citation type="journal article" date="2018" name="Nat. Genet.">
        <title>The Rosa genome provides new insights in the design of modern roses.</title>
        <authorList>
            <person name="Bendahmane M."/>
        </authorList>
    </citation>
    <scope>NUCLEOTIDE SEQUENCE [LARGE SCALE GENOMIC DNA]</scope>
    <source>
        <strain evidence="5">cv. Old Blush</strain>
    </source>
</reference>
<protein>
    <submittedName>
        <fullName evidence="4">Putative NSF attachment protein</fullName>
    </submittedName>
</protein>
<comment type="similarity">
    <text evidence="1">Belongs to the SNAP family.</text>
</comment>
<evidence type="ECO:0000256" key="3">
    <source>
        <dbReference type="ARBA" id="ARBA00022927"/>
    </source>
</evidence>
<dbReference type="Gene3D" id="1.25.40.10">
    <property type="entry name" value="Tetratricopeptide repeat domain"/>
    <property type="match status" value="1"/>
</dbReference>
<evidence type="ECO:0000313" key="5">
    <source>
        <dbReference type="Proteomes" id="UP000238479"/>
    </source>
</evidence>
<accession>A0A2P6PWM9</accession>
<evidence type="ECO:0000256" key="1">
    <source>
        <dbReference type="ARBA" id="ARBA00010050"/>
    </source>
</evidence>
<comment type="caution">
    <text evidence="4">The sequence shown here is derived from an EMBL/GenBank/DDBJ whole genome shotgun (WGS) entry which is preliminary data.</text>
</comment>
<dbReference type="Gramene" id="PRQ26348">
    <property type="protein sequence ID" value="PRQ26348"/>
    <property type="gene ID" value="RchiOBHm_Chr6g0293641"/>
</dbReference>
<keyword evidence="2" id="KW-0813">Transport</keyword>
<dbReference type="InterPro" id="IPR000744">
    <property type="entry name" value="NSF_attach"/>
</dbReference>
<evidence type="ECO:0000313" key="4">
    <source>
        <dbReference type="EMBL" id="PRQ26348.1"/>
    </source>
</evidence>
<dbReference type="PANTHER" id="PTHR13768">
    <property type="entry name" value="SOLUBLE NSF ATTACHMENT PROTEIN SNAP"/>
    <property type="match status" value="1"/>
</dbReference>
<gene>
    <name evidence="4" type="ORF">RchiOBHm_Chr6g0293641</name>
</gene>
<dbReference type="STRING" id="74649.A0A2P6PWM9"/>
<dbReference type="GO" id="GO:0005483">
    <property type="term" value="F:soluble NSF attachment protein activity"/>
    <property type="evidence" value="ECO:0007669"/>
    <property type="project" value="TreeGrafter"/>
</dbReference>